<keyword evidence="3" id="KW-0285">Flavoprotein</keyword>
<dbReference type="Pfam" id="PF00732">
    <property type="entry name" value="GMC_oxred_N"/>
    <property type="match status" value="1"/>
</dbReference>
<comment type="cofactor">
    <cofactor evidence="1 5">
        <name>FAD</name>
        <dbReference type="ChEBI" id="CHEBI:57692"/>
    </cofactor>
</comment>
<organism evidence="7 8">
    <name type="scientific">Oryzisolibacter propanilivorax</name>
    <dbReference type="NCBI Taxonomy" id="1527607"/>
    <lineage>
        <taxon>Bacteria</taxon>
        <taxon>Pseudomonadati</taxon>
        <taxon>Pseudomonadota</taxon>
        <taxon>Betaproteobacteria</taxon>
        <taxon>Burkholderiales</taxon>
        <taxon>Comamonadaceae</taxon>
        <taxon>Oryzisolibacter</taxon>
    </lineage>
</organism>
<keyword evidence="4 5" id="KW-0274">FAD</keyword>
<dbReference type="PIRSF" id="PIRSF000137">
    <property type="entry name" value="Alcohol_oxidase"/>
    <property type="match status" value="1"/>
</dbReference>
<gene>
    <name evidence="7" type="ORF">SAMN05428957_102528</name>
</gene>
<name>A0A1G9QS80_9BURK</name>
<reference evidence="8" key="1">
    <citation type="submission" date="2016-10" db="EMBL/GenBank/DDBJ databases">
        <authorList>
            <person name="Varghese N."/>
            <person name="Submissions S."/>
        </authorList>
    </citation>
    <scope>NUCLEOTIDE SEQUENCE [LARGE SCALE GENOMIC DNA]</scope>
    <source>
        <strain evidence="8">EPL6</strain>
    </source>
</reference>
<protein>
    <submittedName>
        <fullName evidence="7">Choline dehydrogenase</fullName>
    </submittedName>
</protein>
<dbReference type="SUPFAM" id="SSF51905">
    <property type="entry name" value="FAD/NAD(P)-binding domain"/>
    <property type="match status" value="1"/>
</dbReference>
<dbReference type="InterPro" id="IPR000172">
    <property type="entry name" value="GMC_OxRdtase_N"/>
</dbReference>
<dbReference type="InterPro" id="IPR012132">
    <property type="entry name" value="GMC_OxRdtase"/>
</dbReference>
<dbReference type="Gene3D" id="3.30.560.10">
    <property type="entry name" value="Glucose Oxidase, domain 3"/>
    <property type="match status" value="1"/>
</dbReference>
<dbReference type="GO" id="GO:0016614">
    <property type="term" value="F:oxidoreductase activity, acting on CH-OH group of donors"/>
    <property type="evidence" value="ECO:0007669"/>
    <property type="project" value="InterPro"/>
</dbReference>
<dbReference type="STRING" id="1527607.SAMN05428957_102528"/>
<evidence type="ECO:0000313" key="8">
    <source>
        <dbReference type="Proteomes" id="UP000198552"/>
    </source>
</evidence>
<evidence type="ECO:0000256" key="4">
    <source>
        <dbReference type="ARBA" id="ARBA00022827"/>
    </source>
</evidence>
<proteinExistence type="inferred from homology"/>
<dbReference type="OrthoDB" id="9785276at2"/>
<evidence type="ECO:0000259" key="6">
    <source>
        <dbReference type="PROSITE" id="PS00624"/>
    </source>
</evidence>
<comment type="similarity">
    <text evidence="2">Belongs to the GMC oxidoreductase family.</text>
</comment>
<dbReference type="SUPFAM" id="SSF54373">
    <property type="entry name" value="FAD-linked reductases, C-terminal domain"/>
    <property type="match status" value="1"/>
</dbReference>
<dbReference type="RefSeq" id="WP_091567416.1">
    <property type="nucleotide sequence ID" value="NZ_FNHP01000002.1"/>
</dbReference>
<evidence type="ECO:0000256" key="5">
    <source>
        <dbReference type="PIRSR" id="PIRSR000137-2"/>
    </source>
</evidence>
<dbReference type="PANTHER" id="PTHR11552">
    <property type="entry name" value="GLUCOSE-METHANOL-CHOLINE GMC OXIDOREDUCTASE"/>
    <property type="match status" value="1"/>
</dbReference>
<evidence type="ECO:0000256" key="3">
    <source>
        <dbReference type="ARBA" id="ARBA00022630"/>
    </source>
</evidence>
<feature type="domain" description="Glucose-methanol-choline oxidoreductase N-terminal" evidence="6">
    <location>
        <begin position="278"/>
        <end position="292"/>
    </location>
</feature>
<evidence type="ECO:0000256" key="2">
    <source>
        <dbReference type="ARBA" id="ARBA00010790"/>
    </source>
</evidence>
<dbReference type="Gene3D" id="3.50.50.60">
    <property type="entry name" value="FAD/NAD(P)-binding domain"/>
    <property type="match status" value="1"/>
</dbReference>
<dbReference type="PROSITE" id="PS00624">
    <property type="entry name" value="GMC_OXRED_2"/>
    <property type="match status" value="1"/>
</dbReference>
<dbReference type="EMBL" id="FNHP01000002">
    <property type="protein sequence ID" value="SDM13823.1"/>
    <property type="molecule type" value="Genomic_DNA"/>
</dbReference>
<keyword evidence="8" id="KW-1185">Reference proteome</keyword>
<dbReference type="AlphaFoldDB" id="A0A1G9QS80"/>
<sequence>MSHDNTTFDTIIVGAGTAGSLLANRLSAERGRRVLLLEAGGKDDYHWIHIPVGYLHCIGNPRTDWLYQTEADAGLNGRSLRYPRGKVLGGCSSINGMIYMRGQARDYEHWADVTGDDAWRWRNVLGAFRRHEDHWRLDQPGQADAAFEQLHGNRRTGSSGEWRVERQRLRWDILDAFAQAAQQAGIPATQDFNGGDNEGVGYFEVNQKGGWRWNTAKAFLRPTCYGRPNFELWTHAQATRLVTERQPDGTLRCTGVQVWTGREMVTAHARGEVLLCAGAVNSPQLLQLSGIGPGALLQSHGIPVLHELPGVGANLQDHLQIRAVYQVRDVPTLNQLAASVWGKARIGLEYALRRSGPMSMAPSQLGAFTRSSPDRPHANLQFHVQPLSLDAFGEPLHAFPAFTASVCNLNPSSRGSVTIKSARFEDAPAIAPNYLSTPEDRQVAADSLRVVRRIAGQPALARYAPQEYKPGPQYQSDEELARLAGDIATTIFHPVGTTRMGREDDPLAVLDARLRVRGVAGLRVVDAGAMPTITSGNTNSPTLMLAEMAAQWLRRGDDQASN</sequence>
<accession>A0A1G9QS80</accession>
<dbReference type="Proteomes" id="UP000198552">
    <property type="component" value="Unassembled WGS sequence"/>
</dbReference>
<dbReference type="PANTHER" id="PTHR11552:SF147">
    <property type="entry name" value="CHOLINE DEHYDROGENASE, MITOCHONDRIAL"/>
    <property type="match status" value="1"/>
</dbReference>
<dbReference type="GO" id="GO:0050660">
    <property type="term" value="F:flavin adenine dinucleotide binding"/>
    <property type="evidence" value="ECO:0007669"/>
    <property type="project" value="InterPro"/>
</dbReference>
<evidence type="ECO:0000313" key="7">
    <source>
        <dbReference type="EMBL" id="SDM13823.1"/>
    </source>
</evidence>
<feature type="binding site" evidence="5">
    <location>
        <position position="87"/>
    </location>
    <ligand>
        <name>FAD</name>
        <dbReference type="ChEBI" id="CHEBI:57692"/>
    </ligand>
</feature>
<evidence type="ECO:0000256" key="1">
    <source>
        <dbReference type="ARBA" id="ARBA00001974"/>
    </source>
</evidence>
<dbReference type="Pfam" id="PF05199">
    <property type="entry name" value="GMC_oxred_C"/>
    <property type="match status" value="1"/>
</dbReference>
<dbReference type="InterPro" id="IPR007867">
    <property type="entry name" value="GMC_OxRtase_C"/>
</dbReference>
<dbReference type="InterPro" id="IPR036188">
    <property type="entry name" value="FAD/NAD-bd_sf"/>
</dbReference>